<name>A0ABW0PHE4_9BURK</name>
<accession>A0ABW0PHE4</accession>
<organism evidence="2 3">
    <name type="scientific">Massilia jejuensis</name>
    <dbReference type="NCBI Taxonomy" id="648894"/>
    <lineage>
        <taxon>Bacteria</taxon>
        <taxon>Pseudomonadati</taxon>
        <taxon>Pseudomonadota</taxon>
        <taxon>Betaproteobacteria</taxon>
        <taxon>Burkholderiales</taxon>
        <taxon>Oxalobacteraceae</taxon>
        <taxon>Telluria group</taxon>
        <taxon>Massilia</taxon>
    </lineage>
</organism>
<feature type="compositionally biased region" description="Basic and acidic residues" evidence="1">
    <location>
        <begin position="155"/>
        <end position="164"/>
    </location>
</feature>
<evidence type="ECO:0000313" key="3">
    <source>
        <dbReference type="Proteomes" id="UP001596031"/>
    </source>
</evidence>
<comment type="caution">
    <text evidence="2">The sequence shown here is derived from an EMBL/GenBank/DDBJ whole genome shotgun (WGS) entry which is preliminary data.</text>
</comment>
<reference evidence="3" key="1">
    <citation type="journal article" date="2019" name="Int. J. Syst. Evol. Microbiol.">
        <title>The Global Catalogue of Microorganisms (GCM) 10K type strain sequencing project: providing services to taxonomists for standard genome sequencing and annotation.</title>
        <authorList>
            <consortium name="The Broad Institute Genomics Platform"/>
            <consortium name="The Broad Institute Genome Sequencing Center for Infectious Disease"/>
            <person name="Wu L."/>
            <person name="Ma J."/>
        </authorList>
    </citation>
    <scope>NUCLEOTIDE SEQUENCE [LARGE SCALE GENOMIC DNA]</scope>
    <source>
        <strain evidence="3">CCUG 38813</strain>
    </source>
</reference>
<keyword evidence="3" id="KW-1185">Reference proteome</keyword>
<evidence type="ECO:0000313" key="2">
    <source>
        <dbReference type="EMBL" id="MFC5511107.1"/>
    </source>
</evidence>
<proteinExistence type="predicted"/>
<dbReference type="Proteomes" id="UP001596031">
    <property type="component" value="Unassembled WGS sequence"/>
</dbReference>
<sequence>MQMQDAAFRYAAQSLQNNKPGTAEYGISLWEIVDQRLGGAGHAHADVSPGHIAAYMGAKALLSQFVQRDAMFDVTVLLAAAPHSAAGAGPRNRWLARTLVDLQRDADRLSATTPMFASEISTLVGQFTSNRDLTLAMRAVMERTEEAAADEQSGADEHHRPTYC</sequence>
<evidence type="ECO:0000256" key="1">
    <source>
        <dbReference type="SAM" id="MobiDB-lite"/>
    </source>
</evidence>
<protein>
    <submittedName>
        <fullName evidence="2">Uncharacterized protein</fullName>
    </submittedName>
</protein>
<dbReference type="RefSeq" id="WP_379719346.1">
    <property type="nucleotide sequence ID" value="NZ_JBHSMS010000026.1"/>
</dbReference>
<dbReference type="EMBL" id="JBHSMS010000026">
    <property type="protein sequence ID" value="MFC5511107.1"/>
    <property type="molecule type" value="Genomic_DNA"/>
</dbReference>
<gene>
    <name evidence="2" type="ORF">ACFPOU_08200</name>
</gene>
<feature type="region of interest" description="Disordered" evidence="1">
    <location>
        <begin position="144"/>
        <end position="164"/>
    </location>
</feature>